<reference evidence="1 2" key="1">
    <citation type="submission" date="2023-03" db="EMBL/GenBank/DDBJ databases">
        <title>Genome insight into feeding habits of ladybird beetles.</title>
        <authorList>
            <person name="Li H.-S."/>
            <person name="Huang Y.-H."/>
            <person name="Pang H."/>
        </authorList>
    </citation>
    <scope>NUCLEOTIDE SEQUENCE [LARGE SCALE GENOMIC DNA]</scope>
    <source>
        <strain evidence="1">SYSU_2023b</strain>
        <tissue evidence="1">Whole body</tissue>
    </source>
</reference>
<dbReference type="Proteomes" id="UP001431783">
    <property type="component" value="Unassembled WGS sequence"/>
</dbReference>
<sequence>MADGIRTGVVVGDFVEKTSNKDCETSDRCQERVMMDKKPIESVNKFYLVDKSDKLYDKLCSNNAPKLEEELMPCEGDCRRKRCVDRYDSSESSDRIILNKNNTIERIKQTVFILREGNGLRVLHKDRFWGFYCLAFSQYFQGRNHVSCVDYDRRKLTTVSLPQFSLRPDFRGTNGSFTARLGPRRSPRKTSLTETVVALTLWKLEQTFLLVSIHFVHSEVRICVDNAESLA</sequence>
<accession>A0AAW1V2D3</accession>
<name>A0AAW1V2D3_9CUCU</name>
<dbReference type="EMBL" id="JARQZJ010000103">
    <property type="protein sequence ID" value="KAK9886953.1"/>
    <property type="molecule type" value="Genomic_DNA"/>
</dbReference>
<evidence type="ECO:0000313" key="1">
    <source>
        <dbReference type="EMBL" id="KAK9886953.1"/>
    </source>
</evidence>
<gene>
    <name evidence="1" type="ORF">WA026_019210</name>
</gene>
<proteinExistence type="predicted"/>
<organism evidence="1 2">
    <name type="scientific">Henosepilachna vigintioctopunctata</name>
    <dbReference type="NCBI Taxonomy" id="420089"/>
    <lineage>
        <taxon>Eukaryota</taxon>
        <taxon>Metazoa</taxon>
        <taxon>Ecdysozoa</taxon>
        <taxon>Arthropoda</taxon>
        <taxon>Hexapoda</taxon>
        <taxon>Insecta</taxon>
        <taxon>Pterygota</taxon>
        <taxon>Neoptera</taxon>
        <taxon>Endopterygota</taxon>
        <taxon>Coleoptera</taxon>
        <taxon>Polyphaga</taxon>
        <taxon>Cucujiformia</taxon>
        <taxon>Coccinelloidea</taxon>
        <taxon>Coccinellidae</taxon>
        <taxon>Epilachninae</taxon>
        <taxon>Epilachnini</taxon>
        <taxon>Henosepilachna</taxon>
    </lineage>
</organism>
<protein>
    <submittedName>
        <fullName evidence="1">Uncharacterized protein</fullName>
    </submittedName>
</protein>
<keyword evidence="2" id="KW-1185">Reference proteome</keyword>
<dbReference type="AlphaFoldDB" id="A0AAW1V2D3"/>
<evidence type="ECO:0000313" key="2">
    <source>
        <dbReference type="Proteomes" id="UP001431783"/>
    </source>
</evidence>
<comment type="caution">
    <text evidence="1">The sequence shown here is derived from an EMBL/GenBank/DDBJ whole genome shotgun (WGS) entry which is preliminary data.</text>
</comment>